<proteinExistence type="predicted"/>
<accession>A0A2K9NTW8</accession>
<protein>
    <submittedName>
        <fullName evidence="1">Uncharacterized protein</fullName>
    </submittedName>
</protein>
<organism evidence="1 2">
    <name type="scientific">Bacteriovorax stolpii</name>
    <name type="common">Bdellovibrio stolpii</name>
    <dbReference type="NCBI Taxonomy" id="960"/>
    <lineage>
        <taxon>Bacteria</taxon>
        <taxon>Pseudomonadati</taxon>
        <taxon>Bdellovibrionota</taxon>
        <taxon>Bacteriovoracia</taxon>
        <taxon>Bacteriovoracales</taxon>
        <taxon>Bacteriovoracaceae</taxon>
        <taxon>Bacteriovorax</taxon>
    </lineage>
</organism>
<gene>
    <name evidence="1" type="ORF">C0V70_12690</name>
</gene>
<evidence type="ECO:0000313" key="2">
    <source>
        <dbReference type="Proteomes" id="UP000235584"/>
    </source>
</evidence>
<reference evidence="1 2" key="1">
    <citation type="submission" date="2018-01" db="EMBL/GenBank/DDBJ databases">
        <title>Complete genome sequence of Bacteriovorax stolpii DSM12778.</title>
        <authorList>
            <person name="Tang B."/>
            <person name="Chang J."/>
        </authorList>
    </citation>
    <scope>NUCLEOTIDE SEQUENCE [LARGE SCALE GENOMIC DNA]</scope>
    <source>
        <strain evidence="1 2">DSM 12778</strain>
    </source>
</reference>
<keyword evidence="2" id="KW-1185">Reference proteome</keyword>
<dbReference type="EMBL" id="CP025704">
    <property type="protein sequence ID" value="AUN98942.1"/>
    <property type="molecule type" value="Genomic_DNA"/>
</dbReference>
<sequence length="444" mass="48994">MKKLFPFLIMLMPLVSFAETKLSADLTIDSLRFQRPVKGVGKAGTLIFKSANVNNNGIILNINNVNNFFDSQIFIRPTFLGFTTQFGNYGFTLEDGSLLGTINTLELTNSKLILDETQLNLAGEHVAYVDAENSINMKNFRLYCQTPVLEGTPGGSSNDIMANCASYLTLNGSYALANDTAILEYKGLNKLTGDKTTLKSNVKSFDIRKDKLSFKLDQTETVSNGTYIIKASQVVADCAKDPALKELNIEKLQKDCLNKIKVAPMKANLIDNEAKSKFDLDIKDITVQDKIVYLSLNNGALSDPASTTFINDMLLNCKKETDTDLLELNQVLKDCTTYARISIGEIKTTKPDDKKGSSIKKIAISSSAGDLIVQADVKILGFNSRVSIYGLVNFNESKNELVITVTDTKLPLGFTSVSMLMYFLKRSLISKDIKYNKNVITIAM</sequence>
<name>A0A2K9NTW8_BACTC</name>
<dbReference type="AlphaFoldDB" id="A0A2K9NTW8"/>
<dbReference type="Proteomes" id="UP000235584">
    <property type="component" value="Chromosome"/>
</dbReference>
<dbReference type="RefSeq" id="WP_102244233.1">
    <property type="nucleotide sequence ID" value="NZ_CP025704.1"/>
</dbReference>
<dbReference type="KEGG" id="bsto:C0V70_12690"/>
<evidence type="ECO:0000313" key="1">
    <source>
        <dbReference type="EMBL" id="AUN98942.1"/>
    </source>
</evidence>